<dbReference type="PANTHER" id="PTHR30348">
    <property type="entry name" value="UNCHARACTERIZED PROTEIN YECE"/>
    <property type="match status" value="1"/>
</dbReference>
<dbReference type="InterPro" id="IPR002763">
    <property type="entry name" value="DUF72"/>
</dbReference>
<dbReference type="PANTHER" id="PTHR30348:SF4">
    <property type="entry name" value="DUF72 DOMAIN-CONTAINING PROTEIN"/>
    <property type="match status" value="1"/>
</dbReference>
<dbReference type="InterPro" id="IPR036520">
    <property type="entry name" value="UPF0759_sf"/>
</dbReference>
<organism evidence="1 2">
    <name type="scientific">Capillimicrobium parvum</name>
    <dbReference type="NCBI Taxonomy" id="2884022"/>
    <lineage>
        <taxon>Bacteria</taxon>
        <taxon>Bacillati</taxon>
        <taxon>Actinomycetota</taxon>
        <taxon>Thermoleophilia</taxon>
        <taxon>Solirubrobacterales</taxon>
        <taxon>Capillimicrobiaceae</taxon>
        <taxon>Capillimicrobium</taxon>
    </lineage>
</organism>
<dbReference type="Proteomes" id="UP001162834">
    <property type="component" value="Chromosome"/>
</dbReference>
<reference evidence="1" key="1">
    <citation type="journal article" date="2022" name="Int. J. Syst. Evol. Microbiol.">
        <title>Pseudomonas aegrilactucae sp. nov. and Pseudomonas morbosilactucae sp. nov., pathogens causing bacterial rot of lettuce in Japan.</title>
        <authorList>
            <person name="Sawada H."/>
            <person name="Fujikawa T."/>
            <person name="Satou M."/>
        </authorList>
    </citation>
    <scope>NUCLEOTIDE SEQUENCE</scope>
    <source>
        <strain evidence="1">0166_1</strain>
    </source>
</reference>
<dbReference type="Pfam" id="PF01904">
    <property type="entry name" value="DUF72"/>
    <property type="match status" value="1"/>
</dbReference>
<evidence type="ECO:0000313" key="2">
    <source>
        <dbReference type="Proteomes" id="UP001162834"/>
    </source>
</evidence>
<accession>A0A9E7C1P4</accession>
<protein>
    <recommendedName>
        <fullName evidence="3">DUF72 domain-containing protein</fullName>
    </recommendedName>
</protein>
<evidence type="ECO:0000313" key="1">
    <source>
        <dbReference type="EMBL" id="UGS36643.1"/>
    </source>
</evidence>
<dbReference type="SUPFAM" id="SSF117396">
    <property type="entry name" value="TM1631-like"/>
    <property type="match status" value="1"/>
</dbReference>
<dbReference type="KEGG" id="sbae:DSM104329_03051"/>
<dbReference type="AlphaFoldDB" id="A0A9E7C1P4"/>
<name>A0A9E7C1P4_9ACTN</name>
<evidence type="ECO:0008006" key="3">
    <source>
        <dbReference type="Google" id="ProtNLM"/>
    </source>
</evidence>
<proteinExistence type="predicted"/>
<dbReference type="EMBL" id="CP087164">
    <property type="protein sequence ID" value="UGS36643.1"/>
    <property type="molecule type" value="Genomic_DNA"/>
</dbReference>
<dbReference type="Gene3D" id="3.20.20.410">
    <property type="entry name" value="Protein of unknown function UPF0759"/>
    <property type="match status" value="1"/>
</dbReference>
<gene>
    <name evidence="1" type="ORF">DSM104329_03051</name>
</gene>
<keyword evidence="2" id="KW-1185">Reference proteome</keyword>
<sequence>MFDTVELNNTFYRLPKVDAVARWVAQTTPEFCFTVKVSRFATHMKRLTTVADSSRRLAERVEPLAAAGRMGPWLWQLPERFRRDDDRLAGALAELPPGRHALELRHASWFCDEVWDLLRRHGVAAVIGHDARRPLPAAPLTAGWTLIRFHYGARGRGGNYSEREIREWAARVDEMRAIATVFAYFNNDWNAFAPRNALALRALLADTAGDP</sequence>